<dbReference type="GO" id="GO:0061723">
    <property type="term" value="P:glycophagy"/>
    <property type="evidence" value="ECO:0007669"/>
    <property type="project" value="TreeGrafter"/>
</dbReference>
<proteinExistence type="inferred from homology"/>
<feature type="compositionally biased region" description="Basic and acidic residues" evidence="13">
    <location>
        <begin position="456"/>
        <end position="468"/>
    </location>
</feature>
<evidence type="ECO:0000313" key="14">
    <source>
        <dbReference type="EMBL" id="PCH37996.1"/>
    </source>
</evidence>
<dbReference type="GO" id="GO:0061908">
    <property type="term" value="C:phagophore"/>
    <property type="evidence" value="ECO:0007669"/>
    <property type="project" value="TreeGrafter"/>
</dbReference>
<accession>A0A2H3J702</accession>
<dbReference type="PANTHER" id="PTHR13190">
    <property type="entry name" value="AUTOPHAGY-RELATED 2, ISOFORM A"/>
    <property type="match status" value="1"/>
</dbReference>
<dbReference type="GO" id="GO:0005789">
    <property type="term" value="C:endoplasmic reticulum membrane"/>
    <property type="evidence" value="ECO:0007669"/>
    <property type="project" value="UniProtKB-SubCell"/>
</dbReference>
<feature type="compositionally biased region" description="Polar residues" evidence="13">
    <location>
        <begin position="736"/>
        <end position="745"/>
    </location>
</feature>
<name>A0A2H3J702_WOLCO</name>
<dbReference type="GO" id="GO:0034727">
    <property type="term" value="P:piecemeal microautophagy of the nucleus"/>
    <property type="evidence" value="ECO:0007669"/>
    <property type="project" value="TreeGrafter"/>
</dbReference>
<keyword evidence="15" id="KW-1185">Reference proteome</keyword>
<evidence type="ECO:0000256" key="10">
    <source>
        <dbReference type="ARBA" id="ARBA00024479"/>
    </source>
</evidence>
<evidence type="ECO:0000256" key="12">
    <source>
        <dbReference type="ARBA" id="ARBA00024631"/>
    </source>
</evidence>
<dbReference type="Proteomes" id="UP000218811">
    <property type="component" value="Unassembled WGS sequence"/>
</dbReference>
<keyword evidence="5" id="KW-0813">Transport</keyword>
<feature type="compositionally biased region" description="Polar residues" evidence="13">
    <location>
        <begin position="343"/>
        <end position="359"/>
    </location>
</feature>
<dbReference type="GO" id="GO:0061709">
    <property type="term" value="P:reticulophagy"/>
    <property type="evidence" value="ECO:0007669"/>
    <property type="project" value="TreeGrafter"/>
</dbReference>
<evidence type="ECO:0000256" key="2">
    <source>
        <dbReference type="ARBA" id="ARBA00004623"/>
    </source>
</evidence>
<feature type="region of interest" description="Disordered" evidence="13">
    <location>
        <begin position="502"/>
        <end position="523"/>
    </location>
</feature>
<evidence type="ECO:0000256" key="4">
    <source>
        <dbReference type="ARBA" id="ARBA00018070"/>
    </source>
</evidence>
<protein>
    <recommendedName>
        <fullName evidence="4">Autophagy-related protein 2</fullName>
    </recommendedName>
</protein>
<comment type="catalytic activity">
    <reaction evidence="10">
        <text>a 1,2-diacyl-sn-glycero-3-phospho-L-serine(in) = a 1,2-diacyl-sn-glycero-3-phospho-L-serine(out)</text>
        <dbReference type="Rhea" id="RHEA:38663"/>
        <dbReference type="ChEBI" id="CHEBI:57262"/>
    </reaction>
</comment>
<feature type="region of interest" description="Disordered" evidence="13">
    <location>
        <begin position="336"/>
        <end position="388"/>
    </location>
</feature>
<dbReference type="GO" id="GO:0000422">
    <property type="term" value="P:autophagy of mitochondrion"/>
    <property type="evidence" value="ECO:0007669"/>
    <property type="project" value="TreeGrafter"/>
</dbReference>
<evidence type="ECO:0000313" key="15">
    <source>
        <dbReference type="Proteomes" id="UP000218811"/>
    </source>
</evidence>
<dbReference type="STRING" id="742152.A0A2H3J702"/>
<feature type="region of interest" description="Disordered" evidence="13">
    <location>
        <begin position="1608"/>
        <end position="1649"/>
    </location>
</feature>
<dbReference type="GO" id="GO:0006869">
    <property type="term" value="P:lipid transport"/>
    <property type="evidence" value="ECO:0007669"/>
    <property type="project" value="UniProtKB-KW"/>
</dbReference>
<evidence type="ECO:0000256" key="9">
    <source>
        <dbReference type="ARBA" id="ARBA00023136"/>
    </source>
</evidence>
<feature type="region of interest" description="Disordered" evidence="13">
    <location>
        <begin position="300"/>
        <end position="322"/>
    </location>
</feature>
<evidence type="ECO:0000256" key="5">
    <source>
        <dbReference type="ARBA" id="ARBA00022448"/>
    </source>
</evidence>
<keyword evidence="6" id="KW-0256">Endoplasmic reticulum</keyword>
<feature type="region of interest" description="Disordered" evidence="13">
    <location>
        <begin position="707"/>
        <end position="758"/>
    </location>
</feature>
<dbReference type="GO" id="GO:0043495">
    <property type="term" value="F:protein-membrane adaptor activity"/>
    <property type="evidence" value="ECO:0007669"/>
    <property type="project" value="TreeGrafter"/>
</dbReference>
<evidence type="ECO:0000256" key="3">
    <source>
        <dbReference type="ARBA" id="ARBA00009714"/>
    </source>
</evidence>
<feature type="compositionally biased region" description="Polar residues" evidence="13">
    <location>
        <begin position="445"/>
        <end position="455"/>
    </location>
</feature>
<dbReference type="GO" id="GO:0000045">
    <property type="term" value="P:autophagosome assembly"/>
    <property type="evidence" value="ECO:0007669"/>
    <property type="project" value="TreeGrafter"/>
</dbReference>
<feature type="region of interest" description="Disordered" evidence="13">
    <location>
        <begin position="830"/>
        <end position="853"/>
    </location>
</feature>
<feature type="compositionally biased region" description="Polar residues" evidence="13">
    <location>
        <begin position="1610"/>
        <end position="1628"/>
    </location>
</feature>
<evidence type="ECO:0000256" key="13">
    <source>
        <dbReference type="SAM" id="MobiDB-lite"/>
    </source>
</evidence>
<dbReference type="Pfam" id="PF13329">
    <property type="entry name" value="ATG2_CAD"/>
    <property type="match status" value="2"/>
</dbReference>
<evidence type="ECO:0000256" key="1">
    <source>
        <dbReference type="ARBA" id="ARBA00004406"/>
    </source>
</evidence>
<keyword evidence="7" id="KW-0072">Autophagy</keyword>
<keyword evidence="9" id="KW-0472">Membrane</keyword>
<dbReference type="GO" id="GO:0032266">
    <property type="term" value="F:phosphatidylinositol-3-phosphate binding"/>
    <property type="evidence" value="ECO:0007669"/>
    <property type="project" value="TreeGrafter"/>
</dbReference>
<dbReference type="OrthoDB" id="18982at2759"/>
<feature type="compositionally biased region" description="Basic residues" evidence="13">
    <location>
        <begin position="1632"/>
        <end position="1646"/>
    </location>
</feature>
<evidence type="ECO:0000256" key="7">
    <source>
        <dbReference type="ARBA" id="ARBA00023006"/>
    </source>
</evidence>
<comment type="similarity">
    <text evidence="3">Belongs to the ATG2 family.</text>
</comment>
<organism evidence="14 15">
    <name type="scientific">Wolfiporia cocos (strain MD-104)</name>
    <name type="common">Brown rot fungus</name>
    <dbReference type="NCBI Taxonomy" id="742152"/>
    <lineage>
        <taxon>Eukaryota</taxon>
        <taxon>Fungi</taxon>
        <taxon>Dikarya</taxon>
        <taxon>Basidiomycota</taxon>
        <taxon>Agaricomycotina</taxon>
        <taxon>Agaricomycetes</taxon>
        <taxon>Polyporales</taxon>
        <taxon>Phaeolaceae</taxon>
        <taxon>Wolfiporia</taxon>
    </lineage>
</organism>
<feature type="region of interest" description="Disordered" evidence="13">
    <location>
        <begin position="443"/>
        <end position="468"/>
    </location>
</feature>
<reference evidence="14 15" key="1">
    <citation type="journal article" date="2012" name="Science">
        <title>The Paleozoic origin of enzymatic lignin decomposition reconstructed from 31 fungal genomes.</title>
        <authorList>
            <person name="Floudas D."/>
            <person name="Binder M."/>
            <person name="Riley R."/>
            <person name="Barry K."/>
            <person name="Blanchette R.A."/>
            <person name="Henrissat B."/>
            <person name="Martinez A.T."/>
            <person name="Otillar R."/>
            <person name="Spatafora J.W."/>
            <person name="Yadav J.S."/>
            <person name="Aerts A."/>
            <person name="Benoit I."/>
            <person name="Boyd A."/>
            <person name="Carlson A."/>
            <person name="Copeland A."/>
            <person name="Coutinho P.M."/>
            <person name="de Vries R.P."/>
            <person name="Ferreira P."/>
            <person name="Findley K."/>
            <person name="Foster B."/>
            <person name="Gaskell J."/>
            <person name="Glotzer D."/>
            <person name="Gorecki P."/>
            <person name="Heitman J."/>
            <person name="Hesse C."/>
            <person name="Hori C."/>
            <person name="Igarashi K."/>
            <person name="Jurgens J.A."/>
            <person name="Kallen N."/>
            <person name="Kersten P."/>
            <person name="Kohler A."/>
            <person name="Kuees U."/>
            <person name="Kumar T.K.A."/>
            <person name="Kuo A."/>
            <person name="LaButti K."/>
            <person name="Larrondo L.F."/>
            <person name="Lindquist E."/>
            <person name="Ling A."/>
            <person name="Lombard V."/>
            <person name="Lucas S."/>
            <person name="Lundell T."/>
            <person name="Martin R."/>
            <person name="McLaughlin D.J."/>
            <person name="Morgenstern I."/>
            <person name="Morin E."/>
            <person name="Murat C."/>
            <person name="Nagy L.G."/>
            <person name="Nolan M."/>
            <person name="Ohm R.A."/>
            <person name="Patyshakuliyeva A."/>
            <person name="Rokas A."/>
            <person name="Ruiz-Duenas F.J."/>
            <person name="Sabat G."/>
            <person name="Salamov A."/>
            <person name="Samejima M."/>
            <person name="Schmutz J."/>
            <person name="Slot J.C."/>
            <person name="St John F."/>
            <person name="Stenlid J."/>
            <person name="Sun H."/>
            <person name="Sun S."/>
            <person name="Syed K."/>
            <person name="Tsang A."/>
            <person name="Wiebenga A."/>
            <person name="Young D."/>
            <person name="Pisabarro A."/>
            <person name="Eastwood D.C."/>
            <person name="Martin F."/>
            <person name="Cullen D."/>
            <person name="Grigoriev I.V."/>
            <person name="Hibbett D.S."/>
        </authorList>
    </citation>
    <scope>NUCLEOTIDE SEQUENCE [LARGE SCALE GENOMIC DNA]</scope>
    <source>
        <strain evidence="14 15">MD-104</strain>
    </source>
</reference>
<comment type="subcellular location">
    <subcellularLocation>
        <location evidence="1">Endoplasmic reticulum membrane</location>
        <topology evidence="1">Peripheral membrane protein</topology>
    </subcellularLocation>
    <subcellularLocation>
        <location evidence="2">Preautophagosomal structure membrane</location>
        <topology evidence="2">Peripheral membrane protein</topology>
    </subcellularLocation>
</comment>
<evidence type="ECO:0000256" key="11">
    <source>
        <dbReference type="ARBA" id="ARBA00024615"/>
    </source>
</evidence>
<evidence type="ECO:0000256" key="8">
    <source>
        <dbReference type="ARBA" id="ARBA00023055"/>
    </source>
</evidence>
<dbReference type="EMBL" id="KB467942">
    <property type="protein sequence ID" value="PCH37996.1"/>
    <property type="molecule type" value="Genomic_DNA"/>
</dbReference>
<keyword evidence="8" id="KW-0445">Lipid transport</keyword>
<sequence>MSSWLNSWLPLSLPSIDLPLPSSIQRRFISFALKRSLGHLLKPGQLDVQQINSQIGSGYVQVRDLELDNNGINSMLSGLPIVLHDGSIGKVTARMPWPNPLTSTIGLELESLHLTFCLSPTLSHGDMSSSVDLAESVTSIAESFIHEELSSGEEATLRHSLHLDSGRGDSDNLPGGFDPFISDDEGTNLDGENEPPGVSVFATLIERLLARFAFEAVDTKITIVHPQHASFTLNIPGIRYGTEGKSGESSADATGSEFKVGDMQGEVRTIAITGTNVTSCCLLPTTPTSDSLAHCPPSSLAATTAPATPDPSSPYSDSSDIDEDTQMMMSQSIAALPPRLPSPANSVASSMYQSAMSTASREDLVERPSEVMSESRSQTPLPKGRDGVGVEYASATAPQLSPRQVSGAQTGELEHDMLLSFGSEPIVLRLITPPPSINVSEAARFSTTQTNPSRTRGSEQDKRGSNDKLRISMNMGVVACSLRARHIKSILDITQFWSTHAPSAVQPRTSKASKSTTTEPRSSVLNTVEGSLQVRSMVMLLLPASTSRTHLNTSELSDFFKRPLVSPRLPHGFVRVHLDDLYGSLSLNPAPKTVSALSMRRRSSVSNPSSTTIMTTISLGEVSAFAFLLGADQSTHTPSEDPSVYAYPIAITDPQLQMQYASQHLHPTLASTDSQYPSLPTFDIVDWTDPLRRSTNAKLSLWRTKLPQHPHVHMNPSQFESRSPQPSPRRRGSDLPVSSSPTSLRSVPMGHSSPSASDLYQSPGVAIAVASDTHGRTEIDVNFAPLHVFVDLGLALARNADGTQSEVLEFLGEIEGVKDQTLQKYANVGSDDSGGNFGADEDADTPPGTPRVRVGYSLKEREQERERRRLERMVMEDLDLGIDYLQEDSKSNMTSRKQTPPLKTHKPVVNLKFPMIRVQVRTLSPKPHAQRSGALVLDVHDLRLSPGEQNSDEQSTARFADVDGLYASRSSSLPITAAHGSNTVLALTCGRVVVAYAPVSEGRACALVSLGPLATDSRRDGVQFGAGTSPNDRQVRDALARPHVQLMRTLPPASADAPAVTKTSITVDIPSLHAELSKTTLDGLQLWADDVTQLLENAFGDSSLWDLDTEAPESRNPSLIGSRYFAKDETVLTVGIIDISVKDTGNSGSTTTILGLMPLRTLVSTPRSAVKVRFISLIVPETTSKESRVKIELSGVSYTLFPDFEWATDLVNFAKAPPGAFESVVPSERTTISVKITDSAVRILAPTFPGALVPHIGELNISTVIVGDSTESSFRLEIPSVSLFLSDDLAALLEEPTAAQRNRSLSSVAGIAFWAGAGYALLAQIEDLDMRFARNADVIPPDTRMTIKQSNTRLYLCADTLTALTGFISDLSSAFQPPTEIRESTEPKIPEPVNLSATSQERSLMSSLDEDAFRQPPEIGSTPDMINDDLPTNPDYLDESFGSAAGLRELDDDEFEVDANTTSSREYEKPAHVSTYGGETIKMLRPEGLHIIEDYFLDMKPESADSSSSYGETTLRCRIHDSDVTLFLYDGYDWQRTRRIIEEQQKEMRRKLAKIRQLVASGQVPDPSVEETNTLLFNSVYIGLEHNVDELEPGALIAAIDEELNEDADTATQSSWQSLKPQGMTSPGKSGAHTRRSRRRQMRRAKNPSIEFQLRGMNVEIDQYKPEAELVARTLITVQDVEILDHIKTSTWHKFLTALSVDTRGNIRETGSNMVRVELRSIHPQPEHSSEEARLRAKILPLRLHVDQDALDFLKIFFSFKDPDSAPPKSTASSQEIYFQQAEVFPVDIKLDYKPRRVDYRALRDGRTIELMNFFHFDGAEMTLRHITLTGITGWPRFFDLLNDLWTPDVKATQLVDVISGVAPIRSVVNVGSGVADLVLLPITQYKKDGRVVRGLQKGTTAFVKSTAIEAIKLGARLATGTQVILEQAENVIGGQFSDRITAETMQVSPLSDGLEELSGEETSTEDLISRYAEQPMNVKEGVQSAYKSLRRNLNSAAQTILAVPMEVYERSGNEGPVRAVVRAVPIAVLKPMIGASEAVSKTLLGLHNSLDPNVRQENEAKYKQR</sequence>
<dbReference type="PANTHER" id="PTHR13190:SF1">
    <property type="entry name" value="AUTOPHAGY-RELATED 2, ISOFORM A"/>
    <property type="match status" value="1"/>
</dbReference>
<evidence type="ECO:0000256" key="6">
    <source>
        <dbReference type="ARBA" id="ARBA00022824"/>
    </source>
</evidence>
<comment type="catalytic activity">
    <reaction evidence="12">
        <text>a 1,2-diacyl-sn-glycero-3-phosphocholine(in) = a 1,2-diacyl-sn-glycero-3-phosphocholine(out)</text>
        <dbReference type="Rhea" id="RHEA:38571"/>
        <dbReference type="ChEBI" id="CHEBI:57643"/>
    </reaction>
</comment>
<comment type="catalytic activity">
    <reaction evidence="11">
        <text>a 1,2-diacyl-sn-glycero-3-phosphoethanolamine(in) = a 1,2-diacyl-sn-glycero-3-phosphoethanolamine(out)</text>
        <dbReference type="Rhea" id="RHEA:38895"/>
        <dbReference type="ChEBI" id="CHEBI:64612"/>
    </reaction>
</comment>
<dbReference type="InterPro" id="IPR026849">
    <property type="entry name" value="ATG2"/>
</dbReference>
<feature type="compositionally biased region" description="Basic and acidic residues" evidence="13">
    <location>
        <begin position="360"/>
        <end position="369"/>
    </location>
</feature>
<gene>
    <name evidence="14" type="ORF">WOLCODRAFT_87760</name>
</gene>
<dbReference type="GO" id="GO:0034045">
    <property type="term" value="C:phagophore assembly site membrane"/>
    <property type="evidence" value="ECO:0007669"/>
    <property type="project" value="UniProtKB-SubCell"/>
</dbReference>